<dbReference type="AlphaFoldDB" id="A0AAV3XC08"/>
<feature type="transmembrane region" description="Helical" evidence="1">
    <location>
        <begin position="164"/>
        <end position="180"/>
    </location>
</feature>
<keyword evidence="3" id="KW-1185">Reference proteome</keyword>
<dbReference type="InterPro" id="IPR013424">
    <property type="entry name" value="Ice-binding_C"/>
</dbReference>
<protein>
    <recommendedName>
        <fullName evidence="4">PEP-CTERM protein-sorting domain-containing protein</fullName>
    </recommendedName>
</protein>
<reference evidence="2" key="1">
    <citation type="submission" date="2019-10" db="EMBL/GenBank/DDBJ databases">
        <title>Draft genome sequece of Microseira wollei NIES-4236.</title>
        <authorList>
            <person name="Yamaguchi H."/>
            <person name="Suzuki S."/>
            <person name="Kawachi M."/>
        </authorList>
    </citation>
    <scope>NUCLEOTIDE SEQUENCE</scope>
    <source>
        <strain evidence="2">NIES-4236</strain>
    </source>
</reference>
<name>A0AAV3XC08_9CYAN</name>
<dbReference type="NCBIfam" id="TIGR02595">
    <property type="entry name" value="PEP_CTERM"/>
    <property type="match status" value="1"/>
</dbReference>
<accession>A0AAV3XC08</accession>
<comment type="caution">
    <text evidence="2">The sequence shown here is derived from an EMBL/GenBank/DDBJ whole genome shotgun (WGS) entry which is preliminary data.</text>
</comment>
<evidence type="ECO:0008006" key="4">
    <source>
        <dbReference type="Google" id="ProtNLM"/>
    </source>
</evidence>
<dbReference type="EMBL" id="BLAY01000073">
    <property type="protein sequence ID" value="GET39738.1"/>
    <property type="molecule type" value="Genomic_DNA"/>
</dbReference>
<evidence type="ECO:0000313" key="3">
    <source>
        <dbReference type="Proteomes" id="UP001050975"/>
    </source>
</evidence>
<gene>
    <name evidence="2" type="ORF">MiSe_45100</name>
</gene>
<evidence type="ECO:0000256" key="1">
    <source>
        <dbReference type="SAM" id="Phobius"/>
    </source>
</evidence>
<sequence length="184" mass="19990">MVLSSVSTARAALFTMFYDVQQTNGKYLYDFDLTQTDTVSPDTTLNWIVFFDKPWLPPYTSQPNSDIINAQLVGSAPAPFTDLTSSGGGHNGPTFLDTSLCFPNNCDLNSTGWKPTGIGDKLSWKILADNLVTDIKWTNLHGSGDSQNNVMHDAVQKTAVPEPFSIFGLIAIGALGVGSLRKRQ</sequence>
<evidence type="ECO:0000313" key="2">
    <source>
        <dbReference type="EMBL" id="GET39738.1"/>
    </source>
</evidence>
<dbReference type="Proteomes" id="UP001050975">
    <property type="component" value="Unassembled WGS sequence"/>
</dbReference>
<keyword evidence="1" id="KW-0812">Transmembrane</keyword>
<keyword evidence="1" id="KW-1133">Transmembrane helix</keyword>
<organism evidence="2 3">
    <name type="scientific">Microseira wollei NIES-4236</name>
    <dbReference type="NCBI Taxonomy" id="2530354"/>
    <lineage>
        <taxon>Bacteria</taxon>
        <taxon>Bacillati</taxon>
        <taxon>Cyanobacteriota</taxon>
        <taxon>Cyanophyceae</taxon>
        <taxon>Oscillatoriophycideae</taxon>
        <taxon>Aerosakkonematales</taxon>
        <taxon>Aerosakkonemataceae</taxon>
        <taxon>Microseira</taxon>
    </lineage>
</organism>
<keyword evidence="1" id="KW-0472">Membrane</keyword>
<proteinExistence type="predicted"/>